<dbReference type="InterPro" id="IPR029063">
    <property type="entry name" value="SAM-dependent_MTases_sf"/>
</dbReference>
<dbReference type="KEGG" id="nva:G3M78_10395"/>
<evidence type="ECO:0000259" key="2">
    <source>
        <dbReference type="Pfam" id="PF20157"/>
    </source>
</evidence>
<evidence type="ECO:0000259" key="1">
    <source>
        <dbReference type="Pfam" id="PF01973"/>
    </source>
</evidence>
<keyword evidence="3" id="KW-0808">Transferase</keyword>
<dbReference type="Proteomes" id="UP000594464">
    <property type="component" value="Chromosome"/>
</dbReference>
<evidence type="ECO:0000313" key="4">
    <source>
        <dbReference type="Proteomes" id="UP000594464"/>
    </source>
</evidence>
<feature type="domain" description="Glycosyltransferase Maf N-terminal" evidence="2">
    <location>
        <begin position="72"/>
        <end position="123"/>
    </location>
</feature>
<dbReference type="EMBL" id="CP048620">
    <property type="protein sequence ID" value="QPJ65776.1"/>
    <property type="molecule type" value="Genomic_DNA"/>
</dbReference>
<gene>
    <name evidence="3" type="ORF">G3M78_10395</name>
</gene>
<reference evidence="4" key="1">
    <citation type="submission" date="2020-02" db="EMBL/GenBank/DDBJ databases">
        <title>Genomic and physiological characterization of two novel Nitrospinaceae genera.</title>
        <authorList>
            <person name="Mueller A.J."/>
            <person name="Jung M.-Y."/>
            <person name="Strachan C.R."/>
            <person name="Herbold C.W."/>
            <person name="Kirkegaard R.H."/>
            <person name="Daims H."/>
        </authorList>
    </citation>
    <scope>NUCLEOTIDE SEQUENCE [LARGE SCALE GENOMIC DNA]</scope>
</reference>
<dbReference type="Pfam" id="PF01973">
    <property type="entry name" value="MptE-like"/>
    <property type="match status" value="1"/>
</dbReference>
<dbReference type="InterPro" id="IPR002826">
    <property type="entry name" value="MptE-like"/>
</dbReference>
<protein>
    <submittedName>
        <fullName evidence="3">Motility associated factor glycosyltransferase family protein</fullName>
    </submittedName>
</protein>
<dbReference type="AlphaFoldDB" id="A0A7T0G3Y9"/>
<evidence type="ECO:0000313" key="3">
    <source>
        <dbReference type="EMBL" id="QPJ65776.1"/>
    </source>
</evidence>
<sequence length="468" mass="51634">MTVDFFEKNLKALDQNKDGLSKLQKRASPPSLEILNAKNGQPTLRYNGVLLHSVYDPETEGNRFSEKISAGSQVVLYGFGMGYHLPELLKRLGDDGSLVVIELNPDILKTALTCRDHSAVLSDPRFSLIYAEDEESAVGKLSAAMARLNSRPGHPLEIRFLNPAFKCIPEQFPRLSNALEVLLIERRFPAVLGDQERSNLDWNREWIDSSSGIKDLAKAHAGQTAVLVSAGPSLDKVLPYLKLLARKKTLIACVDTALPVLMEEGIVPDYVFTLDPQEASFKHFNGRLKQSATLIFTPTAFPRVVAGYEGPKRVAIQKGHRLYKDEVDWARDKGVTQSGGSVACLALDCLIQWGCDPILLAGQDCAFTSSRAYARYSVPSMEFLDRVLPGGTVSIEQRKSTVRSKTTPTEGVQGNMVNTSQVMYSYLRSLEEIIDRHPDVQIVNWGSHGASIASIPNIQNPHSFTHDG</sequence>
<dbReference type="InterPro" id="IPR045376">
    <property type="entry name" value="Maf_N"/>
</dbReference>
<dbReference type="PANTHER" id="PTHR41786:SF1">
    <property type="entry name" value="6-HYDROXYMETHYLPTERIN DIPHOSPHOKINASE MPTE-LIKE DOMAIN-CONTAINING PROTEIN"/>
    <property type="match status" value="1"/>
</dbReference>
<organism evidence="3 4">
    <name type="scientific">Candidatus Nitrohelix vancouverensis</name>
    <dbReference type="NCBI Taxonomy" id="2705534"/>
    <lineage>
        <taxon>Bacteria</taxon>
        <taxon>Pseudomonadati</taxon>
        <taxon>Nitrospinota/Tectimicrobiota group</taxon>
        <taxon>Nitrospinota</taxon>
        <taxon>Nitrospinia</taxon>
        <taxon>Nitrospinales</taxon>
        <taxon>Nitrospinaceae</taxon>
        <taxon>Candidatus Nitrohelix</taxon>
    </lineage>
</organism>
<dbReference type="Pfam" id="PF20157">
    <property type="entry name" value="Maf_flag10_N"/>
    <property type="match status" value="1"/>
</dbReference>
<dbReference type="GO" id="GO:0016740">
    <property type="term" value="F:transferase activity"/>
    <property type="evidence" value="ECO:0007669"/>
    <property type="project" value="UniProtKB-KW"/>
</dbReference>
<accession>A0A7T0G3Y9</accession>
<feature type="domain" description="6-hydroxymethylpterin diphosphokinase MptE-like" evidence="1">
    <location>
        <begin position="211"/>
        <end position="368"/>
    </location>
</feature>
<dbReference type="PANTHER" id="PTHR41786">
    <property type="entry name" value="MOTILITY ACCESSORY FACTOR MAF"/>
    <property type="match status" value="1"/>
</dbReference>
<name>A0A7T0G3Y9_9BACT</name>
<proteinExistence type="predicted"/>
<dbReference type="SUPFAM" id="SSF53335">
    <property type="entry name" value="S-adenosyl-L-methionine-dependent methyltransferases"/>
    <property type="match status" value="1"/>
</dbReference>